<keyword evidence="4" id="KW-1185">Reference proteome</keyword>
<keyword evidence="2" id="KW-1133">Transmembrane helix</keyword>
<evidence type="ECO:0000313" key="3">
    <source>
        <dbReference type="EMBL" id="ERM81957.1"/>
    </source>
</evidence>
<dbReference type="EMBL" id="AWXR01000036">
    <property type="protein sequence ID" value="ERM81957.1"/>
    <property type="molecule type" value="Genomic_DNA"/>
</dbReference>
<keyword evidence="2" id="KW-0812">Transmembrane</keyword>
<dbReference type="AlphaFoldDB" id="U5C1C1"/>
<dbReference type="Proteomes" id="UP000016843">
    <property type="component" value="Unassembled WGS sequence"/>
</dbReference>
<organism evidence="3 4">
    <name type="scientific">Rhodonellum psychrophilum GCM71 = DSM 17998</name>
    <dbReference type="NCBI Taxonomy" id="1123057"/>
    <lineage>
        <taxon>Bacteria</taxon>
        <taxon>Pseudomonadati</taxon>
        <taxon>Bacteroidota</taxon>
        <taxon>Cytophagia</taxon>
        <taxon>Cytophagales</taxon>
        <taxon>Cytophagaceae</taxon>
        <taxon>Rhodonellum</taxon>
    </lineage>
</organism>
<name>U5C1C1_9BACT</name>
<feature type="transmembrane region" description="Helical" evidence="2">
    <location>
        <begin position="20"/>
        <end position="40"/>
    </location>
</feature>
<comment type="caution">
    <text evidence="3">The sequence shown here is derived from an EMBL/GenBank/DDBJ whole genome shotgun (WGS) entry which is preliminary data.</text>
</comment>
<protein>
    <recommendedName>
        <fullName evidence="5">DUF4834 domain-containing protein</fullName>
    </recommendedName>
</protein>
<accession>U5C1C1</accession>
<gene>
    <name evidence="3" type="ORF">P872_06840</name>
</gene>
<evidence type="ECO:0000256" key="2">
    <source>
        <dbReference type="SAM" id="Phobius"/>
    </source>
</evidence>
<evidence type="ECO:0000313" key="4">
    <source>
        <dbReference type="Proteomes" id="UP000016843"/>
    </source>
</evidence>
<proteinExistence type="predicted"/>
<reference evidence="3 4" key="1">
    <citation type="journal article" date="2013" name="Genome Announc.">
        <title>Draft Genome Sequence of the Psychrophilic and Alkaliphilic Rhodonellum psychrophilum Strain GCM71T.</title>
        <authorList>
            <person name="Hauptmann A.L."/>
            <person name="Glaring M.A."/>
            <person name="Hallin P.F."/>
            <person name="Prieme A."/>
            <person name="Stougaard P."/>
        </authorList>
    </citation>
    <scope>NUCLEOTIDE SEQUENCE [LARGE SCALE GENOMIC DNA]</scope>
    <source>
        <strain evidence="3 4">GCM71</strain>
    </source>
</reference>
<dbReference type="PATRIC" id="fig|1123057.7.peg.3153"/>
<sequence>MGKEDIPRGKSSFPFPIKNLNMGLVFKLLLFFIAISWIFSKLMGFFLRSKLKQFVAHSDNLQKEEQRRKRPADGSVNVDFVPTDFKERKSKEIRGGDYVDYEEVKE</sequence>
<evidence type="ECO:0008006" key="5">
    <source>
        <dbReference type="Google" id="ProtNLM"/>
    </source>
</evidence>
<keyword evidence="2" id="KW-0472">Membrane</keyword>
<dbReference type="eggNOG" id="ENOG5033BIV">
    <property type="taxonomic scope" value="Bacteria"/>
</dbReference>
<evidence type="ECO:0000256" key="1">
    <source>
        <dbReference type="SAM" id="MobiDB-lite"/>
    </source>
</evidence>
<feature type="region of interest" description="Disordered" evidence="1">
    <location>
        <begin position="59"/>
        <end position="79"/>
    </location>
</feature>